<feature type="compositionally biased region" description="Acidic residues" evidence="1">
    <location>
        <begin position="94"/>
        <end position="112"/>
    </location>
</feature>
<dbReference type="EMBL" id="MZ334492">
    <property type="protein sequence ID" value="UBF19084.1"/>
    <property type="molecule type" value="Genomic_DNA"/>
</dbReference>
<proteinExistence type="predicted"/>
<feature type="region of interest" description="Disordered" evidence="1">
    <location>
        <begin position="94"/>
        <end position="143"/>
    </location>
</feature>
<gene>
    <name evidence="2" type="ORF">HRTV-14_gp11</name>
</gene>
<evidence type="ECO:0000256" key="1">
    <source>
        <dbReference type="SAM" id="MobiDB-lite"/>
    </source>
</evidence>
<evidence type="ECO:0000313" key="2">
    <source>
        <dbReference type="EMBL" id="UBF19084.1"/>
    </source>
</evidence>
<sequence length="143" mass="16274">MDFQKVTFDTDLDEMEADELASLVRQFSEAQEQNIAEFEQASETIEGLEGRVSEVQDFDAELTEELAESSPLGEEELANFSISRKRELLAEFAEANEEDEEEEDEEDEEAEFSDMGQRGETHDEEAERDFAKQYLGDIPGLGF</sequence>
<name>A0AAE8XS61_9CAUD</name>
<protein>
    <submittedName>
        <fullName evidence="2">Uncharacterized protein</fullName>
    </submittedName>
</protein>
<accession>A0AAE8XS61</accession>
<evidence type="ECO:0000313" key="3">
    <source>
        <dbReference type="Proteomes" id="UP000828061"/>
    </source>
</evidence>
<reference evidence="2" key="1">
    <citation type="submission" date="2021-05" db="EMBL/GenBank/DDBJ databases">
        <title>Diversity, taxonomy and evolution of archaeal viruses of the class Caudoviricetes.</title>
        <authorList>
            <person name="Liu Y."/>
            <person name="Demina T.A."/>
            <person name="Roux S."/>
            <person name="Aiewsakun P."/>
            <person name="Kazlauskas D."/>
            <person name="Simmonds P."/>
            <person name="Prangishvili D."/>
            <person name="Oksanen H.M."/>
            <person name="Krupovic M."/>
        </authorList>
    </citation>
    <scope>NUCLEOTIDE SEQUENCE</scope>
    <source>
        <strain evidence="2">HRTV-14/2</strain>
    </source>
</reference>
<organism evidence="2 3">
    <name type="scientific">Halorubrum phage HRTV-14</name>
    <dbReference type="NCBI Taxonomy" id="2877994"/>
    <lineage>
        <taxon>Viruses</taxon>
        <taxon>Duplodnaviria</taxon>
        <taxon>Heunggongvirae</taxon>
        <taxon>Uroviricota</taxon>
        <taxon>Caudoviricetes</taxon>
        <taxon>Thumleimavirales</taxon>
        <taxon>Hafunaviridae</taxon>
        <taxon>Haloferacalesvirus</taxon>
        <taxon>Haloferacalesvirus hv8</taxon>
    </lineage>
</organism>
<dbReference type="Proteomes" id="UP000828061">
    <property type="component" value="Segment"/>
</dbReference>